<accession>A0A1H7KBN1</accession>
<dbReference type="SUPFAM" id="SSF46785">
    <property type="entry name" value="Winged helix' DNA-binding domain"/>
    <property type="match status" value="1"/>
</dbReference>
<evidence type="ECO:0000256" key="4">
    <source>
        <dbReference type="ARBA" id="ARBA00023163"/>
    </source>
</evidence>
<dbReference type="GO" id="GO:0003700">
    <property type="term" value="F:DNA-binding transcription factor activity"/>
    <property type="evidence" value="ECO:0007669"/>
    <property type="project" value="InterPro"/>
</dbReference>
<dbReference type="InterPro" id="IPR005119">
    <property type="entry name" value="LysR_subst-bd"/>
</dbReference>
<comment type="similarity">
    <text evidence="1">Belongs to the LysR transcriptional regulatory family.</text>
</comment>
<dbReference type="FunFam" id="1.10.10.10:FF:000001">
    <property type="entry name" value="LysR family transcriptional regulator"/>
    <property type="match status" value="1"/>
</dbReference>
<sequence>METRPTLDPEAVETFVLVAEHRSFTRAAGLLNTTQAAASLRLRRLEERLGQRLLERTPRRVSLTSAGERFLVPAREFLAAHRRATDALSSDNVRLSVGITHHLVGPDLARLLQAASKRDGGVTLNLRIGATRTLLQRYDAGEIDAVVALRYDESRRDGEVLTLAQFGWFCAPDLPISRGQPLPLAAQPEPCKLRLMAVETLEAAGIAWREAFTGEGAAAVGAAAMAGLGVALLARQAAPAGLSEVGTQLDLPTVPTRPLILHSSVGQKRAAATLSAIAAAFRS</sequence>
<name>A0A1H7KBN1_9HYPH</name>
<evidence type="ECO:0000313" key="7">
    <source>
        <dbReference type="Proteomes" id="UP000199664"/>
    </source>
</evidence>
<dbReference type="InterPro" id="IPR036390">
    <property type="entry name" value="WH_DNA-bd_sf"/>
</dbReference>
<keyword evidence="7" id="KW-1185">Reference proteome</keyword>
<proteinExistence type="inferred from homology"/>
<gene>
    <name evidence="6" type="ORF">SAMN04515666_102153</name>
</gene>
<dbReference type="Gene3D" id="3.40.190.10">
    <property type="entry name" value="Periplasmic binding protein-like II"/>
    <property type="match status" value="2"/>
</dbReference>
<evidence type="ECO:0000256" key="1">
    <source>
        <dbReference type="ARBA" id="ARBA00009437"/>
    </source>
</evidence>
<dbReference type="EMBL" id="FOAN01000002">
    <property type="protein sequence ID" value="SEK84219.1"/>
    <property type="molecule type" value="Genomic_DNA"/>
</dbReference>
<dbReference type="RefSeq" id="WP_091830945.1">
    <property type="nucleotide sequence ID" value="NZ_FOAN01000002.1"/>
</dbReference>
<protein>
    <submittedName>
        <fullName evidence="6">DNA-binding transcriptional regulator, LysR family</fullName>
    </submittedName>
</protein>
<evidence type="ECO:0000256" key="2">
    <source>
        <dbReference type="ARBA" id="ARBA00023015"/>
    </source>
</evidence>
<dbReference type="PRINTS" id="PR00039">
    <property type="entry name" value="HTHLYSR"/>
</dbReference>
<dbReference type="Pfam" id="PF00126">
    <property type="entry name" value="HTH_1"/>
    <property type="match status" value="1"/>
</dbReference>
<keyword evidence="4" id="KW-0804">Transcription</keyword>
<dbReference type="Proteomes" id="UP000199664">
    <property type="component" value="Unassembled WGS sequence"/>
</dbReference>
<keyword evidence="3 6" id="KW-0238">DNA-binding</keyword>
<dbReference type="Pfam" id="PF03466">
    <property type="entry name" value="LysR_substrate"/>
    <property type="match status" value="1"/>
</dbReference>
<dbReference type="Gene3D" id="1.10.10.10">
    <property type="entry name" value="Winged helix-like DNA-binding domain superfamily/Winged helix DNA-binding domain"/>
    <property type="match status" value="1"/>
</dbReference>
<dbReference type="GO" id="GO:0003677">
    <property type="term" value="F:DNA binding"/>
    <property type="evidence" value="ECO:0007669"/>
    <property type="project" value="UniProtKB-KW"/>
</dbReference>
<dbReference type="STRING" id="1036779.SAMN04515666_102153"/>
<evidence type="ECO:0000313" key="6">
    <source>
        <dbReference type="EMBL" id="SEK84219.1"/>
    </source>
</evidence>
<dbReference type="PANTHER" id="PTHR30579">
    <property type="entry name" value="TRANSCRIPTIONAL REGULATOR"/>
    <property type="match status" value="1"/>
</dbReference>
<dbReference type="PANTHER" id="PTHR30579:SF7">
    <property type="entry name" value="HTH-TYPE TRANSCRIPTIONAL REGULATOR LRHA-RELATED"/>
    <property type="match status" value="1"/>
</dbReference>
<keyword evidence="2" id="KW-0805">Transcription regulation</keyword>
<dbReference type="AlphaFoldDB" id="A0A1H7KBN1"/>
<feature type="domain" description="HTH lysR-type" evidence="5">
    <location>
        <begin position="7"/>
        <end position="64"/>
    </location>
</feature>
<evidence type="ECO:0000259" key="5">
    <source>
        <dbReference type="PROSITE" id="PS50931"/>
    </source>
</evidence>
<dbReference type="PROSITE" id="PS50931">
    <property type="entry name" value="HTH_LYSR"/>
    <property type="match status" value="1"/>
</dbReference>
<dbReference type="OrthoDB" id="8442847at2"/>
<dbReference type="SUPFAM" id="SSF53850">
    <property type="entry name" value="Periplasmic binding protein-like II"/>
    <property type="match status" value="1"/>
</dbReference>
<organism evidence="6 7">
    <name type="scientific">Bosea lupini</name>
    <dbReference type="NCBI Taxonomy" id="1036779"/>
    <lineage>
        <taxon>Bacteria</taxon>
        <taxon>Pseudomonadati</taxon>
        <taxon>Pseudomonadota</taxon>
        <taxon>Alphaproteobacteria</taxon>
        <taxon>Hyphomicrobiales</taxon>
        <taxon>Boseaceae</taxon>
        <taxon>Bosea</taxon>
    </lineage>
</organism>
<reference evidence="7" key="1">
    <citation type="submission" date="2016-10" db="EMBL/GenBank/DDBJ databases">
        <authorList>
            <person name="Varghese N."/>
            <person name="Submissions S."/>
        </authorList>
    </citation>
    <scope>NUCLEOTIDE SEQUENCE [LARGE SCALE GENOMIC DNA]</scope>
    <source>
        <strain evidence="7">LMG 26383,CCUG 61248,R- 45681</strain>
    </source>
</reference>
<dbReference type="InterPro" id="IPR036388">
    <property type="entry name" value="WH-like_DNA-bd_sf"/>
</dbReference>
<dbReference type="InterPro" id="IPR050176">
    <property type="entry name" value="LTTR"/>
</dbReference>
<dbReference type="InterPro" id="IPR000847">
    <property type="entry name" value="LysR_HTH_N"/>
</dbReference>
<evidence type="ECO:0000256" key="3">
    <source>
        <dbReference type="ARBA" id="ARBA00023125"/>
    </source>
</evidence>